<gene>
    <name evidence="4" type="ordered locus">MTR_2g028340</name>
</gene>
<evidence type="ECO:0000313" key="4">
    <source>
        <dbReference type="EMBL" id="AES64662.2"/>
    </source>
</evidence>
<protein>
    <submittedName>
        <fullName evidence="4">Elongation factor Tu GTP-binding domain protein</fullName>
    </submittedName>
</protein>
<feature type="domain" description="Tr-type G" evidence="3">
    <location>
        <begin position="75"/>
        <end position="376"/>
    </location>
</feature>
<keyword evidence="2" id="KW-0648">Protein biosynthesis</keyword>
<dbReference type="eggNOG" id="KOG0465">
    <property type="taxonomic scope" value="Eukaryota"/>
</dbReference>
<dbReference type="Proteomes" id="UP000002051">
    <property type="component" value="Chromosome 2"/>
</dbReference>
<dbReference type="GO" id="GO:0005739">
    <property type="term" value="C:mitochondrion"/>
    <property type="evidence" value="ECO:0000318"/>
    <property type="project" value="GO_Central"/>
</dbReference>
<dbReference type="GO" id="GO:0003924">
    <property type="term" value="F:GTPase activity"/>
    <property type="evidence" value="ECO:0000318"/>
    <property type="project" value="GO_Central"/>
</dbReference>
<reference evidence="4 6" key="2">
    <citation type="journal article" date="2014" name="BMC Genomics">
        <title>An improved genome release (version Mt4.0) for the model legume Medicago truncatula.</title>
        <authorList>
            <person name="Tang H."/>
            <person name="Krishnakumar V."/>
            <person name="Bidwell S."/>
            <person name="Rosen B."/>
            <person name="Chan A."/>
            <person name="Zhou S."/>
            <person name="Gentzbittel L."/>
            <person name="Childs K.L."/>
            <person name="Yandell M."/>
            <person name="Gundlach H."/>
            <person name="Mayer K.F."/>
            <person name="Schwartz D.C."/>
            <person name="Town C.D."/>
        </authorList>
    </citation>
    <scope>GENOME REANNOTATION</scope>
    <source>
        <strain evidence="5 6">cv. Jemalong A17</strain>
    </source>
</reference>
<dbReference type="PANTHER" id="PTHR43636:SF2">
    <property type="entry name" value="ELONGATION FACTOR G, MITOCHONDRIAL"/>
    <property type="match status" value="1"/>
</dbReference>
<dbReference type="Pfam" id="PF00009">
    <property type="entry name" value="GTP_EFTU"/>
    <property type="match status" value="1"/>
</dbReference>
<dbReference type="InterPro" id="IPR027417">
    <property type="entry name" value="P-loop_NTPase"/>
</dbReference>
<dbReference type="STRING" id="3880.G7IFR1"/>
<dbReference type="InterPro" id="IPR000795">
    <property type="entry name" value="T_Tr_GTP-bd_dom"/>
</dbReference>
<dbReference type="EnsemblPlants" id="AES64662">
    <property type="protein sequence ID" value="AES64662"/>
    <property type="gene ID" value="MTR_2g028340"/>
</dbReference>
<dbReference type="EMBL" id="CM001218">
    <property type="protein sequence ID" value="AES64662.2"/>
    <property type="molecule type" value="Genomic_DNA"/>
</dbReference>
<proteinExistence type="predicted"/>
<accession>A0A0C3UZX3</accession>
<evidence type="ECO:0000313" key="6">
    <source>
        <dbReference type="Proteomes" id="UP000002051"/>
    </source>
</evidence>
<evidence type="ECO:0000256" key="2">
    <source>
        <dbReference type="ARBA" id="ARBA00022917"/>
    </source>
</evidence>
<evidence type="ECO:0000259" key="3">
    <source>
        <dbReference type="PROSITE" id="PS51722"/>
    </source>
</evidence>
<reference evidence="4 6" key="1">
    <citation type="journal article" date="2011" name="Nature">
        <title>The Medicago genome provides insight into the evolution of rhizobial symbioses.</title>
        <authorList>
            <person name="Young N.D."/>
            <person name="Debelle F."/>
            <person name="Oldroyd G.E."/>
            <person name="Geurts R."/>
            <person name="Cannon S.B."/>
            <person name="Udvardi M.K."/>
            <person name="Benedito V.A."/>
            <person name="Mayer K.F."/>
            <person name="Gouzy J."/>
            <person name="Schoof H."/>
            <person name="Van de Peer Y."/>
            <person name="Proost S."/>
            <person name="Cook D.R."/>
            <person name="Meyers B.C."/>
            <person name="Spannagl M."/>
            <person name="Cheung F."/>
            <person name="De Mita S."/>
            <person name="Krishnakumar V."/>
            <person name="Gundlach H."/>
            <person name="Zhou S."/>
            <person name="Mudge J."/>
            <person name="Bharti A.K."/>
            <person name="Murray J.D."/>
            <person name="Naoumkina M.A."/>
            <person name="Rosen B."/>
            <person name="Silverstein K.A."/>
            <person name="Tang H."/>
            <person name="Rombauts S."/>
            <person name="Zhao P.X."/>
            <person name="Zhou P."/>
            <person name="Barbe V."/>
            <person name="Bardou P."/>
            <person name="Bechner M."/>
            <person name="Bellec A."/>
            <person name="Berger A."/>
            <person name="Berges H."/>
            <person name="Bidwell S."/>
            <person name="Bisseling T."/>
            <person name="Choisne N."/>
            <person name="Couloux A."/>
            <person name="Denny R."/>
            <person name="Deshpande S."/>
            <person name="Dai X."/>
            <person name="Doyle J.J."/>
            <person name="Dudez A.M."/>
            <person name="Farmer A.D."/>
            <person name="Fouteau S."/>
            <person name="Franken C."/>
            <person name="Gibelin C."/>
            <person name="Gish J."/>
            <person name="Goldstein S."/>
            <person name="Gonzalez A.J."/>
            <person name="Green P.J."/>
            <person name="Hallab A."/>
            <person name="Hartog M."/>
            <person name="Hua A."/>
            <person name="Humphray S.J."/>
            <person name="Jeong D.H."/>
            <person name="Jing Y."/>
            <person name="Jocker A."/>
            <person name="Kenton S.M."/>
            <person name="Kim D.J."/>
            <person name="Klee K."/>
            <person name="Lai H."/>
            <person name="Lang C."/>
            <person name="Lin S."/>
            <person name="Macmil S.L."/>
            <person name="Magdelenat G."/>
            <person name="Matthews L."/>
            <person name="McCorrison J."/>
            <person name="Monaghan E.L."/>
            <person name="Mun J.H."/>
            <person name="Najar F.Z."/>
            <person name="Nicholson C."/>
            <person name="Noirot C."/>
            <person name="O'Bleness M."/>
            <person name="Paule C.R."/>
            <person name="Poulain J."/>
            <person name="Prion F."/>
            <person name="Qin B."/>
            <person name="Qu C."/>
            <person name="Retzel E.F."/>
            <person name="Riddle C."/>
            <person name="Sallet E."/>
            <person name="Samain S."/>
            <person name="Samson N."/>
            <person name="Sanders I."/>
            <person name="Saurat O."/>
            <person name="Scarpelli C."/>
            <person name="Schiex T."/>
            <person name="Segurens B."/>
            <person name="Severin A.J."/>
            <person name="Sherrier D.J."/>
            <person name="Shi R."/>
            <person name="Sims S."/>
            <person name="Singer S.R."/>
            <person name="Sinharoy S."/>
            <person name="Sterck L."/>
            <person name="Viollet A."/>
            <person name="Wang B.B."/>
            <person name="Wang K."/>
            <person name="Wang M."/>
            <person name="Wang X."/>
            <person name="Warfsmann J."/>
            <person name="Weissenbach J."/>
            <person name="White D.D."/>
            <person name="White J.D."/>
            <person name="Wiley G.B."/>
            <person name="Wincker P."/>
            <person name="Xing Y."/>
            <person name="Yang L."/>
            <person name="Yao Z."/>
            <person name="Ying F."/>
            <person name="Zhai J."/>
            <person name="Zhou L."/>
            <person name="Zuber A."/>
            <person name="Denarie J."/>
            <person name="Dixon R.A."/>
            <person name="May G.D."/>
            <person name="Schwartz D.C."/>
            <person name="Rogers J."/>
            <person name="Quetier F."/>
            <person name="Town C.D."/>
            <person name="Roe B.A."/>
        </authorList>
    </citation>
    <scope>NUCLEOTIDE SEQUENCE [LARGE SCALE GENOMIC DNA]</scope>
    <source>
        <strain evidence="4">A17</strain>
        <strain evidence="5 6">cv. Jemalong A17</strain>
    </source>
</reference>
<evidence type="ECO:0000313" key="5">
    <source>
        <dbReference type="EnsemblPlants" id="AES64662"/>
    </source>
</evidence>
<dbReference type="GO" id="GO:0070125">
    <property type="term" value="P:mitochondrial translational elongation"/>
    <property type="evidence" value="ECO:0000318"/>
    <property type="project" value="GO_Central"/>
</dbReference>
<dbReference type="Gene3D" id="3.40.50.300">
    <property type="entry name" value="P-loop containing nucleotide triphosphate hydrolases"/>
    <property type="match status" value="1"/>
</dbReference>
<keyword evidence="6" id="KW-1185">Reference proteome</keyword>
<dbReference type="HOGENOM" id="CLU_002794_13_2_1"/>
<dbReference type="GO" id="GO:0005525">
    <property type="term" value="F:GTP binding"/>
    <property type="evidence" value="ECO:0007669"/>
    <property type="project" value="InterPro"/>
</dbReference>
<dbReference type="PROSITE" id="PS51722">
    <property type="entry name" value="G_TR_2"/>
    <property type="match status" value="1"/>
</dbReference>
<dbReference type="SUPFAM" id="SSF52540">
    <property type="entry name" value="P-loop containing nucleoside triphosphate hydrolases"/>
    <property type="match status" value="1"/>
</dbReference>
<reference evidence="5" key="3">
    <citation type="submission" date="2015-04" db="UniProtKB">
        <authorList>
            <consortium name="EnsemblPlants"/>
        </authorList>
    </citation>
    <scope>IDENTIFICATION</scope>
    <source>
        <strain evidence="5">cv. Jemalong A17</strain>
    </source>
</reference>
<dbReference type="PaxDb" id="3880-AES64662"/>
<sequence length="403" mass="45942">MIMIMIMAHFSRSSMQRLLYYSTPSFHLRHLSTELPRNIWVTSGSIDPTEKLMPCMIRHTYKSSSTATFHRLSPERLRNVWISGLLDPSKLLLTERRLLYTGEIDKMEDARCEIEKKDNNTESYIKQESWLKLGLGKGVISRTVLNWVFNPKSDSIPADLTFFDWRDNYKMTVIDTPDHVDFTPEVQNALRAFDGAVFVLDSVDGVQSHSIVVNKQMVTYQLPRLVFINNLDQKGANPWEVVNQARLKLQHHIAAVQVPIGLEYNFKGLVDLVQLKSYYFHGPNGIMVVIEEVPADMEALVLEKRHELIKTVSDVDDKLAEAFCSGKPISAADLQEAIRRATIARKFIPFFMGSAFKYKGLQLILDGVLNYLPCPTEAINSAPIQSKNEEKVPNSKKQLNEII</sequence>
<dbReference type="InterPro" id="IPR005225">
    <property type="entry name" value="Small_GTP-bd"/>
</dbReference>
<organism evidence="4 6">
    <name type="scientific">Medicago truncatula</name>
    <name type="common">Barrel medic</name>
    <name type="synonym">Medicago tribuloides</name>
    <dbReference type="NCBI Taxonomy" id="3880"/>
    <lineage>
        <taxon>Eukaryota</taxon>
        <taxon>Viridiplantae</taxon>
        <taxon>Streptophyta</taxon>
        <taxon>Embryophyta</taxon>
        <taxon>Tracheophyta</taxon>
        <taxon>Spermatophyta</taxon>
        <taxon>Magnoliopsida</taxon>
        <taxon>eudicotyledons</taxon>
        <taxon>Gunneridae</taxon>
        <taxon>Pentapetalae</taxon>
        <taxon>rosids</taxon>
        <taxon>fabids</taxon>
        <taxon>Fabales</taxon>
        <taxon>Fabaceae</taxon>
        <taxon>Papilionoideae</taxon>
        <taxon>50 kb inversion clade</taxon>
        <taxon>NPAAA clade</taxon>
        <taxon>Hologalegina</taxon>
        <taxon>IRL clade</taxon>
        <taxon>Trifolieae</taxon>
        <taxon>Medicago</taxon>
    </lineage>
</organism>
<keyword evidence="1 4" id="KW-0251">Elongation factor</keyword>
<accession>G7IFR1</accession>
<dbReference type="NCBIfam" id="TIGR00231">
    <property type="entry name" value="small_GTP"/>
    <property type="match status" value="1"/>
</dbReference>
<dbReference type="AlphaFoldDB" id="G7IFR1"/>
<name>G7IFR1_MEDTR</name>
<evidence type="ECO:0000256" key="1">
    <source>
        <dbReference type="ARBA" id="ARBA00022768"/>
    </source>
</evidence>
<dbReference type="GO" id="GO:0003746">
    <property type="term" value="F:translation elongation factor activity"/>
    <property type="evidence" value="ECO:0000318"/>
    <property type="project" value="GO_Central"/>
</dbReference>
<dbReference type="PANTHER" id="PTHR43636">
    <property type="entry name" value="ELONGATION FACTOR G, MITOCHONDRIAL"/>
    <property type="match status" value="1"/>
</dbReference>